<feature type="compositionally biased region" description="Low complexity" evidence="1">
    <location>
        <begin position="215"/>
        <end position="264"/>
    </location>
</feature>
<reference evidence="4" key="1">
    <citation type="submission" date="2022-05" db="EMBL/GenBank/DDBJ databases">
        <title>Brevundimonas albigilva TT17 genome sequence.</title>
        <authorList>
            <person name="Lee K."/>
            <person name="Son H."/>
        </authorList>
    </citation>
    <scope>NUCLEOTIDE SEQUENCE</scope>
    <source>
        <strain evidence="4">TT17</strain>
    </source>
</reference>
<proteinExistence type="predicted"/>
<evidence type="ECO:0000313" key="5">
    <source>
        <dbReference type="Proteomes" id="UP001055429"/>
    </source>
</evidence>
<dbReference type="SUPFAM" id="SSF82153">
    <property type="entry name" value="FAS1 domain"/>
    <property type="match status" value="1"/>
</dbReference>
<organism evidence="4 5">
    <name type="scientific">Brevundimonas albigilva</name>
    <dbReference type="NCBI Taxonomy" id="1312364"/>
    <lineage>
        <taxon>Bacteria</taxon>
        <taxon>Pseudomonadati</taxon>
        <taxon>Pseudomonadota</taxon>
        <taxon>Alphaproteobacteria</taxon>
        <taxon>Caulobacterales</taxon>
        <taxon>Caulobacteraceae</taxon>
        <taxon>Brevundimonas</taxon>
    </lineage>
</organism>
<dbReference type="PANTHER" id="PTHR10900">
    <property type="entry name" value="PERIOSTIN-RELATED"/>
    <property type="match status" value="1"/>
</dbReference>
<keyword evidence="2" id="KW-0732">Signal</keyword>
<name>A0ABY4SPE9_9CAUL</name>
<feature type="compositionally biased region" description="Acidic residues" evidence="1">
    <location>
        <begin position="290"/>
        <end position="301"/>
    </location>
</feature>
<dbReference type="InterPro" id="IPR036378">
    <property type="entry name" value="FAS1_dom_sf"/>
</dbReference>
<gene>
    <name evidence="4" type="ORF">M8231_12135</name>
</gene>
<dbReference type="Pfam" id="PF02469">
    <property type="entry name" value="Fasciclin"/>
    <property type="match status" value="1"/>
</dbReference>
<feature type="domain" description="FAS1" evidence="3">
    <location>
        <begin position="67"/>
        <end position="200"/>
    </location>
</feature>
<dbReference type="EMBL" id="CP097649">
    <property type="protein sequence ID" value="URI14560.1"/>
    <property type="molecule type" value="Genomic_DNA"/>
</dbReference>
<evidence type="ECO:0000256" key="2">
    <source>
        <dbReference type="SAM" id="SignalP"/>
    </source>
</evidence>
<feature type="region of interest" description="Disordered" evidence="1">
    <location>
        <begin position="207"/>
        <end position="301"/>
    </location>
</feature>
<keyword evidence="5" id="KW-1185">Reference proteome</keyword>
<accession>A0ABY4SPE9</accession>
<evidence type="ECO:0000313" key="4">
    <source>
        <dbReference type="EMBL" id="URI14560.1"/>
    </source>
</evidence>
<dbReference type="PANTHER" id="PTHR10900:SF77">
    <property type="entry name" value="FI19380P1"/>
    <property type="match status" value="1"/>
</dbReference>
<dbReference type="RefSeq" id="WP_249749720.1">
    <property type="nucleotide sequence ID" value="NZ_CP097298.1"/>
</dbReference>
<protein>
    <submittedName>
        <fullName evidence="4">Fasciclin domain-containing protein</fullName>
    </submittedName>
</protein>
<dbReference type="SMART" id="SM00554">
    <property type="entry name" value="FAS1"/>
    <property type="match status" value="1"/>
</dbReference>
<feature type="signal peptide" evidence="2">
    <location>
        <begin position="1"/>
        <end position="22"/>
    </location>
</feature>
<dbReference type="InterPro" id="IPR050904">
    <property type="entry name" value="Adhesion/Biosynth-related"/>
</dbReference>
<evidence type="ECO:0000259" key="3">
    <source>
        <dbReference type="PROSITE" id="PS50213"/>
    </source>
</evidence>
<feature type="region of interest" description="Disordered" evidence="1">
    <location>
        <begin position="23"/>
        <end position="65"/>
    </location>
</feature>
<feature type="chain" id="PRO_5046210805" evidence="2">
    <location>
        <begin position="23"/>
        <end position="301"/>
    </location>
</feature>
<dbReference type="Gene3D" id="2.30.180.10">
    <property type="entry name" value="FAS1 domain"/>
    <property type="match status" value="1"/>
</dbReference>
<evidence type="ECO:0000256" key="1">
    <source>
        <dbReference type="SAM" id="MobiDB-lite"/>
    </source>
</evidence>
<dbReference type="InterPro" id="IPR000782">
    <property type="entry name" value="FAS1_domain"/>
</dbReference>
<dbReference type="PROSITE" id="PS50213">
    <property type="entry name" value="FAS1"/>
    <property type="match status" value="1"/>
</dbReference>
<sequence>MLRTKLLAATAVATLMAAPALAQEATPPAQTTVPEATTSSTPQTMPAPAQAAPQAAPQAETETPAAGETVVDVLRASGQFSTLLSALDQAQLTETLSTRPAISIFAPTDAAFAALPEAERTRLMDPANANELRQVLLYHVIVADVTPDQIEGRKGGVPTASEAQILLDGTGEAIRADGATVVSAELDASNGAVFPIDKVLNPAQSMAAMGDEESATATEAGETSGDDAAATETTTPAEPGMTAPNGQPAATATTVASPPVANPTDGQMDSAADPAVNPSATPPVQTPDAVDGDQEGDPTPQ</sequence>
<dbReference type="Proteomes" id="UP001055429">
    <property type="component" value="Chromosome"/>
</dbReference>